<name>A0A087CMN1_9BIFI</name>
<organism evidence="1 2">
    <name type="scientific">Bifidobacterium reuteri DSM 23975</name>
    <dbReference type="NCBI Taxonomy" id="1437610"/>
    <lineage>
        <taxon>Bacteria</taxon>
        <taxon>Bacillati</taxon>
        <taxon>Actinomycetota</taxon>
        <taxon>Actinomycetes</taxon>
        <taxon>Bifidobacteriales</taxon>
        <taxon>Bifidobacteriaceae</taxon>
        <taxon>Bifidobacterium</taxon>
    </lineage>
</organism>
<evidence type="ECO:0000313" key="2">
    <source>
        <dbReference type="Proteomes" id="UP000028984"/>
    </source>
</evidence>
<dbReference type="AlphaFoldDB" id="A0A087CMN1"/>
<dbReference type="EMBL" id="JGZK01000017">
    <property type="protein sequence ID" value="KFI84531.1"/>
    <property type="molecule type" value="Genomic_DNA"/>
</dbReference>
<protein>
    <submittedName>
        <fullName evidence="1">Uncharacterized protein</fullName>
    </submittedName>
</protein>
<keyword evidence="2" id="KW-1185">Reference proteome</keyword>
<proteinExistence type="predicted"/>
<gene>
    <name evidence="1" type="ORF">BREU_1308</name>
</gene>
<accession>A0A087CMN1</accession>
<dbReference type="eggNOG" id="ENOG50323CG">
    <property type="taxonomic scope" value="Bacteria"/>
</dbReference>
<comment type="caution">
    <text evidence="1">The sequence shown here is derived from an EMBL/GenBank/DDBJ whole genome shotgun (WGS) entry which is preliminary data.</text>
</comment>
<reference evidence="1 2" key="1">
    <citation type="submission" date="2014-03" db="EMBL/GenBank/DDBJ databases">
        <title>Genomics of Bifidobacteria.</title>
        <authorList>
            <person name="Ventura M."/>
            <person name="Milani C."/>
            <person name="Lugli G.A."/>
        </authorList>
    </citation>
    <scope>NUCLEOTIDE SEQUENCE [LARGE SCALE GENOMIC DNA]</scope>
    <source>
        <strain evidence="1 2">DSM 23975</strain>
    </source>
</reference>
<sequence>MRADALTNASPDYADLPTDDSLESRIAQAKAVVKSTADGSVCSPYSRKRLVDILAASQEMLNSGTADEKQMQIQSDSLYRITESVRNDKCVTHW</sequence>
<dbReference type="Proteomes" id="UP000028984">
    <property type="component" value="Unassembled WGS sequence"/>
</dbReference>
<dbReference type="STRING" id="1437610.BREU_1308"/>
<evidence type="ECO:0000313" key="1">
    <source>
        <dbReference type="EMBL" id="KFI84531.1"/>
    </source>
</evidence>